<dbReference type="InterPro" id="IPR019587">
    <property type="entry name" value="Polyketide_cyclase/dehydratase"/>
</dbReference>
<name>B4RIG9_PHEZH</name>
<gene>
    <name evidence="1" type="ordered locus">PHZ_p0201</name>
</gene>
<dbReference type="HOGENOM" id="CLU_1371100_0_0_5"/>
<geneLocation type="plasmid" evidence="2">
    <name>pHLK1</name>
</geneLocation>
<dbReference type="InterPro" id="IPR023393">
    <property type="entry name" value="START-like_dom_sf"/>
</dbReference>
<dbReference type="eggNOG" id="COG3832">
    <property type="taxonomic scope" value="Bacteria"/>
</dbReference>
<dbReference type="KEGG" id="pzu:PHZ_p0201"/>
<keyword evidence="1" id="KW-0614">Plasmid</keyword>
<accession>B4RIG9</accession>
<dbReference type="EMBL" id="CP000748">
    <property type="protein sequence ID" value="ACG80144.1"/>
    <property type="molecule type" value="Genomic_DNA"/>
</dbReference>
<dbReference type="SUPFAM" id="SSF55961">
    <property type="entry name" value="Bet v1-like"/>
    <property type="match status" value="1"/>
</dbReference>
<protein>
    <recommendedName>
        <fullName evidence="3">SRPBCC family protein</fullName>
    </recommendedName>
</protein>
<dbReference type="Gene3D" id="3.30.530.20">
    <property type="match status" value="1"/>
</dbReference>
<evidence type="ECO:0008006" key="3">
    <source>
        <dbReference type="Google" id="ProtNLM"/>
    </source>
</evidence>
<keyword evidence="2" id="KW-1185">Reference proteome</keyword>
<dbReference type="AlphaFoldDB" id="B4RIG9"/>
<organism evidence="1 2">
    <name type="scientific">Phenylobacterium zucineum (strain HLK1)</name>
    <dbReference type="NCBI Taxonomy" id="450851"/>
    <lineage>
        <taxon>Bacteria</taxon>
        <taxon>Pseudomonadati</taxon>
        <taxon>Pseudomonadota</taxon>
        <taxon>Alphaproteobacteria</taxon>
        <taxon>Caulobacterales</taxon>
        <taxon>Caulobacteraceae</taxon>
        <taxon>Phenylobacterium</taxon>
    </lineage>
</organism>
<evidence type="ECO:0000313" key="2">
    <source>
        <dbReference type="Proteomes" id="UP000001868"/>
    </source>
</evidence>
<sequence>MGAGARVHRRVRTWPWRGCGLERTDPADYSTVFGVDPAALAPPMSRITSSIRIRREPAAVFDFFTAPANAPRWHPASVSVAGAVDHQAKLGETFSEDLVGADGVRGRAKWQVVANEAPYLWRIELRSASIPMEAAVALRFRPEQGATAVERDVRYRYRSRWFRLLDALLLRRRNQRDGDQGLRQAKRLLEAGLTTAGGA</sequence>
<dbReference type="OrthoDB" id="5965958at2"/>
<dbReference type="Proteomes" id="UP000001868">
    <property type="component" value="Plasmid pHLK1"/>
</dbReference>
<proteinExistence type="predicted"/>
<reference evidence="1 2" key="1">
    <citation type="journal article" date="2008" name="BMC Genomics">
        <title>Complete genome of Phenylobacterium zucineum - a novel facultative intracellular bacterium isolated from human erythroleukemia cell line K562.</title>
        <authorList>
            <person name="Luo Y."/>
            <person name="Xu X."/>
            <person name="Ding Z."/>
            <person name="Liu Z."/>
            <person name="Zhang B."/>
            <person name="Yan Z."/>
            <person name="Sun J."/>
            <person name="Hu S."/>
            <person name="Hu X."/>
        </authorList>
    </citation>
    <scope>NUCLEOTIDE SEQUENCE [LARGE SCALE GENOMIC DNA]</scope>
    <source>
        <strain evidence="2">HLK1</strain>
        <plasmid evidence="2">HLK1</plasmid>
        <plasmid evidence="2">Plasmid pHLK1</plasmid>
    </source>
</reference>
<dbReference type="CDD" id="cd07812">
    <property type="entry name" value="SRPBCC"/>
    <property type="match status" value="1"/>
</dbReference>
<evidence type="ECO:0000313" key="1">
    <source>
        <dbReference type="EMBL" id="ACG80144.1"/>
    </source>
</evidence>
<dbReference type="Pfam" id="PF10604">
    <property type="entry name" value="Polyketide_cyc2"/>
    <property type="match status" value="1"/>
</dbReference>